<comment type="subcellular location">
    <subcellularLocation>
        <location evidence="1">Cell inner membrane</location>
        <topology evidence="1">Multi-pass membrane protein</topology>
    </subcellularLocation>
</comment>
<dbReference type="GO" id="GO:0035438">
    <property type="term" value="F:cyclic-di-GMP binding"/>
    <property type="evidence" value="ECO:0007669"/>
    <property type="project" value="InterPro"/>
</dbReference>
<reference evidence="20" key="1">
    <citation type="submission" date="2017-04" db="EMBL/GenBank/DDBJ databases">
        <title>Genome evolution of the luminous symbionts of deep sea anglerfish.</title>
        <authorList>
            <person name="Hendry T.A."/>
        </authorList>
    </citation>
    <scope>NUCLEOTIDE SEQUENCE [LARGE SCALE GENOMIC DNA]</scope>
</reference>
<proteinExistence type="inferred from homology"/>
<dbReference type="Gene3D" id="3.90.550.10">
    <property type="entry name" value="Spore Coat Polysaccharide Biosynthesis Protein SpsA, Chain A"/>
    <property type="match status" value="1"/>
</dbReference>
<evidence type="ECO:0000256" key="10">
    <source>
        <dbReference type="ARBA" id="ARBA00022679"/>
    </source>
</evidence>
<evidence type="ECO:0000256" key="13">
    <source>
        <dbReference type="ARBA" id="ARBA00022989"/>
    </source>
</evidence>
<feature type="transmembrane region" description="Helical" evidence="16">
    <location>
        <begin position="465"/>
        <end position="483"/>
    </location>
</feature>
<comment type="cofactor">
    <cofactor evidence="16">
        <name>Mg(2+)</name>
        <dbReference type="ChEBI" id="CHEBI:18420"/>
    </cofactor>
</comment>
<feature type="transmembrane region" description="Helical" evidence="16">
    <location>
        <begin position="36"/>
        <end position="55"/>
    </location>
</feature>
<feature type="transmembrane region" description="Helical" evidence="16">
    <location>
        <begin position="432"/>
        <end position="453"/>
    </location>
</feature>
<comment type="similarity">
    <text evidence="3">Belongs to the glycosyltransferase 2 family.</text>
</comment>
<feature type="domain" description="PilZ" evidence="17">
    <location>
        <begin position="595"/>
        <end position="683"/>
    </location>
</feature>
<dbReference type="CDD" id="cd06421">
    <property type="entry name" value="CESA_CelA_like"/>
    <property type="match status" value="1"/>
</dbReference>
<sequence>MSVLPIRNKNFLGLINLSPLYCWRDFDMDPNLLKRLIKLLLVFCAIYSLFMLATLNISIDTHIWLAASAFLFIILLSKNYSTRATAFILIIGAFISFRYIYWRFQETLPWESQLDLPFALFLFAAECYGIMIYVLGMFVTVKPYERKRIPIDTNAPLPSVDIYIPTYNEPIDVVEPTILAAARMDYIGEFRVYVLDDGGTYQKLQHHDIDVSATAKRRADTLKIFCKEVKASYITREKNEHAKAGNINHALKKTSGDLILILDADHVPTRDFLMNTIGLFQRHPNLGFIQTPHFFVTPGPVERNLGIEDKVPSENEMFYNKILLGMDSWNGCFFCGSAAVLRRTALEEVGGISTRTITEDADTALNIHSKGWDSGYLNIAMVAGLSPDTFGAYVTQRSRWAQGMIQIFLLNNPLLKRGLSLGQRLCYFNSTVYWFFPIFRTIFLISPLLYLLLDLQIFVGNVTDFLIFVMPHLVTSVMITQRLFGGTRRAFFSELYETALSIYLFLPTLSVLVNPTKPSFVVTPKGETTKQVCFSKLTPFMAFIFGLVLLAEAWGIYRYIQFPTEQSQLILVIIFNTFNIILIILCLGAMLEKQQRRSEPRLLVNEKAVIKIENMSFQATLNDISLKGAQLTLHEGEHGIRQGDIVNVVYFTEKGKSTKTKKPLYQRVHLNMRVVALKNGRHGAQIYCLLESNLASDMQIQYTKAYGQSSRWKKRRRYEESLNQNILSSALDLFSLACENLSRVLTTSVRNRLKTIPVKDKKEFQND</sequence>
<feature type="transmembrane region" description="Helical" evidence="16">
    <location>
        <begin position="116"/>
        <end position="139"/>
    </location>
</feature>
<feature type="domain" description="Glycosyltransferase 2-like" evidence="18">
    <location>
        <begin position="258"/>
        <end position="470"/>
    </location>
</feature>
<dbReference type="Gene3D" id="2.40.10.220">
    <property type="entry name" value="predicted glycosyltransferase like domains"/>
    <property type="match status" value="1"/>
</dbReference>
<dbReference type="AlphaFoldDB" id="A0A2A5SZJ1"/>
<dbReference type="GO" id="GO:0006011">
    <property type="term" value="P:UDP-alpha-D-glucose metabolic process"/>
    <property type="evidence" value="ECO:0007669"/>
    <property type="project" value="InterPro"/>
</dbReference>
<keyword evidence="14 16" id="KW-0472">Membrane</keyword>
<dbReference type="InterPro" id="IPR001173">
    <property type="entry name" value="Glyco_trans_2-like"/>
</dbReference>
<protein>
    <recommendedName>
        <fullName evidence="5 16">Cellulose synthase catalytic subunit [UDP-forming]</fullName>
        <ecNumber evidence="4 16">2.4.1.12</ecNumber>
    </recommendedName>
</protein>
<evidence type="ECO:0000313" key="19">
    <source>
        <dbReference type="EMBL" id="PCS21300.1"/>
    </source>
</evidence>
<evidence type="ECO:0000256" key="15">
    <source>
        <dbReference type="ARBA" id="ARBA00048682"/>
    </source>
</evidence>
<dbReference type="InterPro" id="IPR029044">
    <property type="entry name" value="Nucleotide-diphossugar_trans"/>
</dbReference>
<evidence type="ECO:0000256" key="8">
    <source>
        <dbReference type="ARBA" id="ARBA00022636"/>
    </source>
</evidence>
<evidence type="ECO:0000256" key="9">
    <source>
        <dbReference type="ARBA" id="ARBA00022676"/>
    </source>
</evidence>
<dbReference type="EC" id="2.4.1.12" evidence="4 16"/>
<dbReference type="GO" id="GO:0030244">
    <property type="term" value="P:cellulose biosynthetic process"/>
    <property type="evidence" value="ECO:0007669"/>
    <property type="project" value="UniProtKB-KW"/>
</dbReference>
<dbReference type="Proteomes" id="UP000219020">
    <property type="component" value="Unassembled WGS sequence"/>
</dbReference>
<keyword evidence="8 16" id="KW-0973">c-di-GMP</keyword>
<comment type="pathway">
    <text evidence="2 16">Glycan metabolism; bacterial cellulose biosynthesis.</text>
</comment>
<evidence type="ECO:0000259" key="18">
    <source>
        <dbReference type="Pfam" id="PF13632"/>
    </source>
</evidence>
<dbReference type="PANTHER" id="PTHR43867:SF2">
    <property type="entry name" value="CELLULOSE SYNTHASE CATALYTIC SUBUNIT A [UDP-FORMING]"/>
    <property type="match status" value="1"/>
</dbReference>
<evidence type="ECO:0000256" key="11">
    <source>
        <dbReference type="ARBA" id="ARBA00022692"/>
    </source>
</evidence>
<dbReference type="Pfam" id="PF07238">
    <property type="entry name" value="PilZ"/>
    <property type="match status" value="1"/>
</dbReference>
<accession>A0A2A5SZJ1</accession>
<evidence type="ECO:0000256" key="2">
    <source>
        <dbReference type="ARBA" id="ARBA00005186"/>
    </source>
</evidence>
<feature type="transmembrane region" description="Helical" evidence="16">
    <location>
        <begin position="495"/>
        <end position="513"/>
    </location>
</feature>
<dbReference type="EMBL" id="NBYY01000036">
    <property type="protein sequence ID" value="PCS21300.1"/>
    <property type="molecule type" value="Genomic_DNA"/>
</dbReference>
<feature type="transmembrane region" description="Helical" evidence="16">
    <location>
        <begin position="84"/>
        <end position="104"/>
    </location>
</feature>
<keyword evidence="7 16" id="KW-0997">Cell inner membrane</keyword>
<name>A0A2A5SZJ1_9GAMM</name>
<evidence type="ECO:0000256" key="16">
    <source>
        <dbReference type="RuleBase" id="RU365020"/>
    </source>
</evidence>
<evidence type="ECO:0000256" key="3">
    <source>
        <dbReference type="ARBA" id="ARBA00006739"/>
    </source>
</evidence>
<keyword evidence="9 16" id="KW-0328">Glycosyltransferase</keyword>
<evidence type="ECO:0000256" key="1">
    <source>
        <dbReference type="ARBA" id="ARBA00004429"/>
    </source>
</evidence>
<dbReference type="Pfam" id="PF13632">
    <property type="entry name" value="Glyco_trans_2_3"/>
    <property type="match status" value="1"/>
</dbReference>
<dbReference type="InterPro" id="IPR003919">
    <property type="entry name" value="Cell_synth_A"/>
</dbReference>
<evidence type="ECO:0000256" key="4">
    <source>
        <dbReference type="ARBA" id="ARBA00012539"/>
    </source>
</evidence>
<organism evidence="19 20">
    <name type="scientific">Candidatus Enterovibrio escicola</name>
    <dbReference type="NCBI Taxonomy" id="1927127"/>
    <lineage>
        <taxon>Bacteria</taxon>
        <taxon>Pseudomonadati</taxon>
        <taxon>Pseudomonadota</taxon>
        <taxon>Gammaproteobacteria</taxon>
        <taxon>Vibrionales</taxon>
        <taxon>Vibrionaceae</taxon>
        <taxon>Enterovibrio</taxon>
    </lineage>
</organism>
<dbReference type="UniPathway" id="UPA00694"/>
<dbReference type="SUPFAM" id="SSF53448">
    <property type="entry name" value="Nucleotide-diphospho-sugar transferases"/>
    <property type="match status" value="1"/>
</dbReference>
<feature type="transmembrane region" description="Helical" evidence="16">
    <location>
        <begin position="569"/>
        <end position="591"/>
    </location>
</feature>
<feature type="transmembrane region" description="Helical" evidence="16">
    <location>
        <begin position="537"/>
        <end position="557"/>
    </location>
</feature>
<keyword evidence="6 16" id="KW-1003">Cell membrane</keyword>
<evidence type="ECO:0000256" key="12">
    <source>
        <dbReference type="ARBA" id="ARBA00022916"/>
    </source>
</evidence>
<dbReference type="NCBIfam" id="TIGR03030">
    <property type="entry name" value="CelA"/>
    <property type="match status" value="1"/>
</dbReference>
<dbReference type="PRINTS" id="PR01439">
    <property type="entry name" value="CELLSNTHASEA"/>
</dbReference>
<evidence type="ECO:0000256" key="7">
    <source>
        <dbReference type="ARBA" id="ARBA00022519"/>
    </source>
</evidence>
<dbReference type="InterPro" id="IPR009875">
    <property type="entry name" value="PilZ_domain"/>
</dbReference>
<comment type="catalytic activity">
    <reaction evidence="15 16">
        <text>[(1-&gt;4)-beta-D-glucosyl](n) + UDP-alpha-D-glucose = [(1-&gt;4)-beta-D-glucosyl](n+1) + UDP + H(+)</text>
        <dbReference type="Rhea" id="RHEA:19929"/>
        <dbReference type="Rhea" id="RHEA-COMP:10033"/>
        <dbReference type="Rhea" id="RHEA-COMP:10034"/>
        <dbReference type="ChEBI" id="CHEBI:15378"/>
        <dbReference type="ChEBI" id="CHEBI:18246"/>
        <dbReference type="ChEBI" id="CHEBI:58223"/>
        <dbReference type="ChEBI" id="CHEBI:58885"/>
        <dbReference type="EC" id="2.4.1.12"/>
    </reaction>
</comment>
<dbReference type="GO" id="GO:0016760">
    <property type="term" value="F:cellulose synthase (UDP-forming) activity"/>
    <property type="evidence" value="ECO:0007669"/>
    <property type="project" value="UniProtKB-EC"/>
</dbReference>
<evidence type="ECO:0000256" key="14">
    <source>
        <dbReference type="ARBA" id="ARBA00023136"/>
    </source>
</evidence>
<dbReference type="PANTHER" id="PTHR43867">
    <property type="entry name" value="CELLULOSE SYNTHASE CATALYTIC SUBUNIT A [UDP-FORMING]"/>
    <property type="match status" value="1"/>
</dbReference>
<keyword evidence="13 16" id="KW-1133">Transmembrane helix</keyword>
<keyword evidence="10 16" id="KW-0808">Transferase</keyword>
<keyword evidence="12 16" id="KW-0135">Cellulose biosynthesis</keyword>
<dbReference type="InterPro" id="IPR050321">
    <property type="entry name" value="Glycosyltr_2/OpgH_subfam"/>
</dbReference>
<gene>
    <name evidence="19" type="ORF">BTN49_3190</name>
</gene>
<dbReference type="GO" id="GO:0005886">
    <property type="term" value="C:plasma membrane"/>
    <property type="evidence" value="ECO:0007669"/>
    <property type="project" value="UniProtKB-SubCell"/>
</dbReference>
<evidence type="ECO:0000313" key="20">
    <source>
        <dbReference type="Proteomes" id="UP000219020"/>
    </source>
</evidence>
<keyword evidence="20" id="KW-1185">Reference proteome</keyword>
<comment type="caution">
    <text evidence="19">The sequence shown here is derived from an EMBL/GenBank/DDBJ whole genome shotgun (WGS) entry which is preliminary data.</text>
</comment>
<feature type="transmembrane region" description="Helical" evidence="16">
    <location>
        <begin position="61"/>
        <end position="77"/>
    </location>
</feature>
<evidence type="ECO:0000259" key="17">
    <source>
        <dbReference type="Pfam" id="PF07238"/>
    </source>
</evidence>
<evidence type="ECO:0000256" key="6">
    <source>
        <dbReference type="ARBA" id="ARBA00022475"/>
    </source>
</evidence>
<comment type="function">
    <text evidence="16">Catalytic subunit of cellulose synthase. It polymerizes uridine 5'-diphosphate glucose to cellulose.</text>
</comment>
<evidence type="ECO:0000256" key="5">
    <source>
        <dbReference type="ARBA" id="ARBA00018714"/>
    </source>
</evidence>
<dbReference type="SUPFAM" id="SSF141371">
    <property type="entry name" value="PilZ domain-like"/>
    <property type="match status" value="1"/>
</dbReference>
<keyword evidence="11 16" id="KW-0812">Transmembrane</keyword>